<proteinExistence type="predicted"/>
<evidence type="ECO:0000313" key="4">
    <source>
        <dbReference type="Proteomes" id="UP001195941"/>
    </source>
</evidence>
<gene>
    <name evidence="3" type="ORF">IT775_03800</name>
</gene>
<dbReference type="EMBL" id="JADMKU010000002">
    <property type="protein sequence ID" value="MBR9650248.1"/>
    <property type="molecule type" value="Genomic_DNA"/>
</dbReference>
<organism evidence="3 4">
    <name type="scientific">Thalassovita aquimarina</name>
    <dbReference type="NCBI Taxonomy" id="2785917"/>
    <lineage>
        <taxon>Bacteria</taxon>
        <taxon>Pseudomonadati</taxon>
        <taxon>Pseudomonadota</taxon>
        <taxon>Alphaproteobacteria</taxon>
        <taxon>Rhodobacterales</taxon>
        <taxon>Roseobacteraceae</taxon>
        <taxon>Thalassovita</taxon>
    </lineage>
</organism>
<dbReference type="Pfam" id="PF00534">
    <property type="entry name" value="Glycos_transf_1"/>
    <property type="match status" value="1"/>
</dbReference>
<accession>A0ABS5HNU2</accession>
<keyword evidence="4" id="KW-1185">Reference proteome</keyword>
<evidence type="ECO:0000259" key="1">
    <source>
        <dbReference type="Pfam" id="PF00534"/>
    </source>
</evidence>
<dbReference type="PANTHER" id="PTHR12526">
    <property type="entry name" value="GLYCOSYLTRANSFERASE"/>
    <property type="match status" value="1"/>
</dbReference>
<dbReference type="Gene3D" id="3.40.50.2000">
    <property type="entry name" value="Glycogen Phosphorylase B"/>
    <property type="match status" value="2"/>
</dbReference>
<comment type="caution">
    <text evidence="3">The sequence shown here is derived from an EMBL/GenBank/DDBJ whole genome shotgun (WGS) entry which is preliminary data.</text>
</comment>
<feature type="domain" description="Glycosyltransferase subfamily 4-like N-terminal" evidence="2">
    <location>
        <begin position="14"/>
        <end position="170"/>
    </location>
</feature>
<dbReference type="Proteomes" id="UP001195941">
    <property type="component" value="Unassembled WGS sequence"/>
</dbReference>
<dbReference type="InterPro" id="IPR028098">
    <property type="entry name" value="Glyco_trans_4-like_N"/>
</dbReference>
<dbReference type="SUPFAM" id="SSF53756">
    <property type="entry name" value="UDP-Glycosyltransferase/glycogen phosphorylase"/>
    <property type="match status" value="1"/>
</dbReference>
<feature type="domain" description="Glycosyl transferase family 1" evidence="1">
    <location>
        <begin position="200"/>
        <end position="354"/>
    </location>
</feature>
<evidence type="ECO:0000313" key="3">
    <source>
        <dbReference type="EMBL" id="MBR9650248.1"/>
    </source>
</evidence>
<dbReference type="RefSeq" id="WP_212699751.1">
    <property type="nucleotide sequence ID" value="NZ_JADMKU010000002.1"/>
</dbReference>
<dbReference type="CDD" id="cd03808">
    <property type="entry name" value="GT4_CapM-like"/>
    <property type="match status" value="1"/>
</dbReference>
<name>A0ABS5HNU2_9RHOB</name>
<evidence type="ECO:0000259" key="2">
    <source>
        <dbReference type="Pfam" id="PF13579"/>
    </source>
</evidence>
<dbReference type="PANTHER" id="PTHR12526:SF630">
    <property type="entry name" value="GLYCOSYLTRANSFERASE"/>
    <property type="match status" value="1"/>
</dbReference>
<dbReference type="InterPro" id="IPR001296">
    <property type="entry name" value="Glyco_trans_1"/>
</dbReference>
<sequence length="388" mass="42402">MKIVHILTRLLRAGSEENTLLTAAGQVAAGHDVVLMHGRDVLPEFARDLAPGARLVTAPSLVRNLSPIQDSRAVLEIRRSLAKIRPDVVHTHQSKAGIVGRFAAASAGVPLVVHGVHILPFLGVGPAQKAVYLRLERAAARMTDGFIHVSEGMRGACHEHGVGTDRAHYVVPSGFDLSRFRNAEPPSDWRQILGIAPGDPQPFVIAMLAALEPRKRHLDLLRQSAGFLKQFPQVRLVFAGDGHLRAEVEAAIKELGLDQQVALLGYRNDPERIIAMADICIHTAEREGLPRSVLQYLAAGRPVVLFDLPGIEEVVTHGENGFVVPQNDWGSFLERVGQLAASPERRAAMAGKARATRLERWDEKFMAERTLAIYEELLPRAVFSEASA</sequence>
<dbReference type="Pfam" id="PF13579">
    <property type="entry name" value="Glyco_trans_4_4"/>
    <property type="match status" value="1"/>
</dbReference>
<protein>
    <submittedName>
        <fullName evidence="3">Glycosyltransferase family 4 protein</fullName>
    </submittedName>
</protein>
<reference evidence="3 4" key="1">
    <citation type="journal article" date="2021" name="Arch. Microbiol.">
        <title>Thalassobius aquimarinus sp. nov., isolated from the Sea of Japan seashore.</title>
        <authorList>
            <person name="Kurilenko V.V."/>
            <person name="Romanenko L.A."/>
            <person name="Chernysheva N.Y."/>
            <person name="Velansky P.V."/>
            <person name="Tekutyeva L.A."/>
            <person name="Isaeva M.P."/>
            <person name="Mikhailov V.V."/>
        </authorList>
    </citation>
    <scope>NUCLEOTIDE SEQUENCE [LARGE SCALE GENOMIC DNA]</scope>
    <source>
        <strain evidence="3 4">KMM 8518</strain>
    </source>
</reference>